<name>A0AAD8UJW9_GLOAC</name>
<dbReference type="AlphaFoldDB" id="A0AAD8UJW9"/>
<keyword evidence="2" id="KW-1185">Reference proteome</keyword>
<accession>A0AAD8UJW9</accession>
<proteinExistence type="predicted"/>
<evidence type="ECO:0000313" key="1">
    <source>
        <dbReference type="EMBL" id="KAK1723109.1"/>
    </source>
</evidence>
<comment type="caution">
    <text evidence="1">The sequence shown here is derived from an EMBL/GenBank/DDBJ whole genome shotgun (WGS) entry which is preliminary data.</text>
</comment>
<sequence>INRLLTEANRLEHKEEAEKLLLHQRAEALRRAQAKINKSLSKLNRLQKAKRIVFKKGRAIPSPSKEVVSFKESVII</sequence>
<reference evidence="1" key="1">
    <citation type="submission" date="2021-12" db="EMBL/GenBank/DDBJ databases">
        <title>Comparative genomics, transcriptomics and evolutionary studies reveal genomic signatures of adaptation to plant cell wall in hemibiotrophic fungi.</title>
        <authorList>
            <consortium name="DOE Joint Genome Institute"/>
            <person name="Baroncelli R."/>
            <person name="Diaz J.F."/>
            <person name="Benocci T."/>
            <person name="Peng M."/>
            <person name="Battaglia E."/>
            <person name="Haridas S."/>
            <person name="Andreopoulos W."/>
            <person name="Labutti K."/>
            <person name="Pangilinan J."/>
            <person name="Floch G.L."/>
            <person name="Makela M.R."/>
            <person name="Henrissat B."/>
            <person name="Grigoriev I.V."/>
            <person name="Crouch J.A."/>
            <person name="De Vries R.P."/>
            <person name="Sukno S.A."/>
            <person name="Thon M.R."/>
        </authorList>
    </citation>
    <scope>NUCLEOTIDE SEQUENCE</scope>
    <source>
        <strain evidence="1">CBS 112980</strain>
    </source>
</reference>
<evidence type="ECO:0000313" key="2">
    <source>
        <dbReference type="Proteomes" id="UP001244207"/>
    </source>
</evidence>
<organism evidence="1 2">
    <name type="scientific">Glomerella acutata</name>
    <name type="common">Colletotrichum acutatum</name>
    <dbReference type="NCBI Taxonomy" id="27357"/>
    <lineage>
        <taxon>Eukaryota</taxon>
        <taxon>Fungi</taxon>
        <taxon>Dikarya</taxon>
        <taxon>Ascomycota</taxon>
        <taxon>Pezizomycotina</taxon>
        <taxon>Sordariomycetes</taxon>
        <taxon>Hypocreomycetidae</taxon>
        <taxon>Glomerellales</taxon>
        <taxon>Glomerellaceae</taxon>
        <taxon>Colletotrichum</taxon>
        <taxon>Colletotrichum acutatum species complex</taxon>
    </lineage>
</organism>
<gene>
    <name evidence="1" type="ORF">BDZ83DRAFT_581622</name>
</gene>
<dbReference type="Proteomes" id="UP001244207">
    <property type="component" value="Unassembled WGS sequence"/>
</dbReference>
<feature type="non-terminal residue" evidence="1">
    <location>
        <position position="1"/>
    </location>
</feature>
<dbReference type="RefSeq" id="XP_060363164.1">
    <property type="nucleotide sequence ID" value="XM_060505475.1"/>
</dbReference>
<dbReference type="EMBL" id="JAHMHS010000070">
    <property type="protein sequence ID" value="KAK1723109.1"/>
    <property type="molecule type" value="Genomic_DNA"/>
</dbReference>
<protein>
    <submittedName>
        <fullName evidence="1">Uncharacterized protein</fullName>
    </submittedName>
</protein>
<dbReference type="GeneID" id="85389374"/>